<dbReference type="Pfam" id="PF07714">
    <property type="entry name" value="PK_Tyr_Ser-Thr"/>
    <property type="match status" value="1"/>
</dbReference>
<keyword evidence="3" id="KW-0597">Phosphoprotein</keyword>
<dbReference type="Proteomes" id="UP001634007">
    <property type="component" value="Unassembled WGS sequence"/>
</dbReference>
<keyword evidence="10 15" id="KW-0067">ATP-binding</keyword>
<keyword evidence="14" id="KW-0325">Glycoprotein</keyword>
<keyword evidence="13" id="KW-0675">Receptor</keyword>
<evidence type="ECO:0000256" key="4">
    <source>
        <dbReference type="ARBA" id="ARBA00022679"/>
    </source>
</evidence>
<dbReference type="FunFam" id="3.30.200.20:FF:000142">
    <property type="entry name" value="Cysteine-rich receptor-like protein kinase 10"/>
    <property type="match status" value="1"/>
</dbReference>
<evidence type="ECO:0000256" key="9">
    <source>
        <dbReference type="ARBA" id="ARBA00022777"/>
    </source>
</evidence>
<dbReference type="GO" id="GO:0009737">
    <property type="term" value="P:response to abscisic acid"/>
    <property type="evidence" value="ECO:0007669"/>
    <property type="project" value="UniProtKB-ARBA"/>
</dbReference>
<dbReference type="InterPro" id="IPR001245">
    <property type="entry name" value="Ser-Thr/Tyr_kinase_cat_dom"/>
</dbReference>
<dbReference type="GO" id="GO:0004674">
    <property type="term" value="F:protein serine/threonine kinase activity"/>
    <property type="evidence" value="ECO:0007669"/>
    <property type="project" value="UniProtKB-KW"/>
</dbReference>
<keyword evidence="11 17" id="KW-1133">Transmembrane helix</keyword>
<evidence type="ECO:0000256" key="14">
    <source>
        <dbReference type="ARBA" id="ARBA00023180"/>
    </source>
</evidence>
<dbReference type="FunFam" id="1.10.510.10:FF:000343">
    <property type="entry name" value="Cysteine-rich receptor-like protein kinase 28"/>
    <property type="match status" value="1"/>
</dbReference>
<evidence type="ECO:0000256" key="11">
    <source>
        <dbReference type="ARBA" id="ARBA00022989"/>
    </source>
</evidence>
<reference evidence="21 22" key="1">
    <citation type="submission" date="2024-11" db="EMBL/GenBank/DDBJ databases">
        <title>Chromosome-level genome assembly of Eucalyptus globulus Labill. provides insights into its genome evolution.</title>
        <authorList>
            <person name="Li X."/>
        </authorList>
    </citation>
    <scope>NUCLEOTIDE SEQUENCE [LARGE SCALE GENOMIC DNA]</scope>
    <source>
        <strain evidence="21">CL2024</strain>
        <tissue evidence="21">Fresh tender leaves</tissue>
    </source>
</reference>
<dbReference type="GO" id="GO:0005524">
    <property type="term" value="F:ATP binding"/>
    <property type="evidence" value="ECO:0007669"/>
    <property type="project" value="UniProtKB-UniRule"/>
</dbReference>
<feature type="transmembrane region" description="Helical" evidence="17">
    <location>
        <begin position="279"/>
        <end position="300"/>
    </location>
</feature>
<dbReference type="PROSITE" id="PS50011">
    <property type="entry name" value="PROTEIN_KINASE_DOM"/>
    <property type="match status" value="1"/>
</dbReference>
<feature type="domain" description="Gnk2-homologous" evidence="20">
    <location>
        <begin position="21"/>
        <end position="128"/>
    </location>
</feature>
<keyword evidence="9" id="KW-0418">Kinase</keyword>
<dbReference type="InterPro" id="IPR002902">
    <property type="entry name" value="GNK2"/>
</dbReference>
<evidence type="ECO:0000256" key="6">
    <source>
        <dbReference type="ARBA" id="ARBA00022729"/>
    </source>
</evidence>
<dbReference type="PANTHER" id="PTHR27002">
    <property type="entry name" value="RECEPTOR-LIKE SERINE/THREONINE-PROTEIN KINASE SD1-8"/>
    <property type="match status" value="1"/>
</dbReference>
<feature type="domain" description="Gnk2-homologous" evidence="20">
    <location>
        <begin position="136"/>
        <end position="242"/>
    </location>
</feature>
<dbReference type="GO" id="GO:0016020">
    <property type="term" value="C:membrane"/>
    <property type="evidence" value="ECO:0007669"/>
    <property type="project" value="UniProtKB-SubCell"/>
</dbReference>
<keyword evidence="6 18" id="KW-0732">Signal</keyword>
<evidence type="ECO:0000256" key="5">
    <source>
        <dbReference type="ARBA" id="ARBA00022692"/>
    </source>
</evidence>
<evidence type="ECO:0000256" key="17">
    <source>
        <dbReference type="SAM" id="Phobius"/>
    </source>
</evidence>
<dbReference type="InterPro" id="IPR038408">
    <property type="entry name" value="GNK2_sf"/>
</dbReference>
<dbReference type="InterPro" id="IPR017441">
    <property type="entry name" value="Protein_kinase_ATP_BS"/>
</dbReference>
<gene>
    <name evidence="21" type="ORF">ACJRO7_021760</name>
</gene>
<organism evidence="21 22">
    <name type="scientific">Eucalyptus globulus</name>
    <name type="common">Tasmanian blue gum</name>
    <dbReference type="NCBI Taxonomy" id="34317"/>
    <lineage>
        <taxon>Eukaryota</taxon>
        <taxon>Viridiplantae</taxon>
        <taxon>Streptophyta</taxon>
        <taxon>Embryophyta</taxon>
        <taxon>Tracheophyta</taxon>
        <taxon>Spermatophyta</taxon>
        <taxon>Magnoliopsida</taxon>
        <taxon>eudicotyledons</taxon>
        <taxon>Gunneridae</taxon>
        <taxon>Pentapetalae</taxon>
        <taxon>rosids</taxon>
        <taxon>malvids</taxon>
        <taxon>Myrtales</taxon>
        <taxon>Myrtaceae</taxon>
        <taxon>Myrtoideae</taxon>
        <taxon>Eucalypteae</taxon>
        <taxon>Eucalyptus</taxon>
    </lineage>
</organism>
<dbReference type="SMART" id="SM00220">
    <property type="entry name" value="S_TKc"/>
    <property type="match status" value="1"/>
</dbReference>
<sequence>MDLANVLLLLLLMFASTINAQFPAAHCGSTRNFTANSTYQTTLTTLVSSISTTNSSSLSYGFFNASAAISGASQTLYLFGLCRSDLNTETCRACLDVLASDMRRLCPLQKEALLYSGNCIIRYSDASFFGEVVLQPDYVAGTGDDVNVSSADTYDAARRKLLNGLSAEAARGGSLRKYASGNESAGPDMVYALVQCTPDLTEQQCSECLALVAQEIRYCCLRYSGGRYMVPSCLILYETNNRFFDPVSGPLPPPPPPPSQDGDAMPSPPVGKSNSTRTVIIVVITSISALLVISIVILLLNVKRKKKQPRESVEGDVFVFLGEVVHEISTAESLQFDFSIIRAATDNFSDSRKLGQGGFGVVYMGQLSNGQKIAVKRLSRNSSQGEVEFKNEFMLLAKLQHRNLVRLLGFCLEGVEQLLIYEFVPNSSLDQFLFDPPKRANLNWDTRHKIIMGIARGMLYLHEDSRLRIIHRDLKASNVLLDSEMNPKISDFGMARLFELDQTRAKTNRIVGTYGYMAPEYAMHGTFSIKSDVFSFGVLVLEIVSGQRNALFRMGDDTEVLISYVWKNWKEGSLSNIIDTSITSGSSIEIVRCIHIGLLCVQENMISRPTMASVLLMLNSDSVTLQVPSRPAFYIHSGVESDMPSMQDYNLRVSEVEESRRKSNQFSKNEASMTELYPR</sequence>
<dbReference type="CDD" id="cd14066">
    <property type="entry name" value="STKc_IRAK"/>
    <property type="match status" value="1"/>
</dbReference>
<evidence type="ECO:0000256" key="7">
    <source>
        <dbReference type="ARBA" id="ARBA00022737"/>
    </source>
</evidence>
<feature type="region of interest" description="Disordered" evidence="16">
    <location>
        <begin position="660"/>
        <end position="679"/>
    </location>
</feature>
<evidence type="ECO:0000256" key="13">
    <source>
        <dbReference type="ARBA" id="ARBA00023170"/>
    </source>
</evidence>
<dbReference type="SUPFAM" id="SSF56112">
    <property type="entry name" value="Protein kinase-like (PK-like)"/>
    <property type="match status" value="1"/>
</dbReference>
<evidence type="ECO:0000256" key="18">
    <source>
        <dbReference type="SAM" id="SignalP"/>
    </source>
</evidence>
<dbReference type="Gene3D" id="3.30.200.20">
    <property type="entry name" value="Phosphorylase Kinase, domain 1"/>
    <property type="match status" value="1"/>
</dbReference>
<evidence type="ECO:0000256" key="1">
    <source>
        <dbReference type="ARBA" id="ARBA00004167"/>
    </source>
</evidence>
<evidence type="ECO:0000256" key="15">
    <source>
        <dbReference type="PROSITE-ProRule" id="PRU10141"/>
    </source>
</evidence>
<feature type="domain" description="Protein kinase" evidence="19">
    <location>
        <begin position="348"/>
        <end position="633"/>
    </location>
</feature>
<comment type="caution">
    <text evidence="21">The sequence shown here is derived from an EMBL/GenBank/DDBJ whole genome shotgun (WGS) entry which is preliminary data.</text>
</comment>
<feature type="compositionally biased region" description="Pro residues" evidence="16">
    <location>
        <begin position="249"/>
        <end position="259"/>
    </location>
</feature>
<dbReference type="Gene3D" id="1.10.510.10">
    <property type="entry name" value="Transferase(Phosphotransferase) domain 1"/>
    <property type="match status" value="1"/>
</dbReference>
<dbReference type="EMBL" id="JBJKBG010000005">
    <property type="protein sequence ID" value="KAL3740528.1"/>
    <property type="molecule type" value="Genomic_DNA"/>
</dbReference>
<dbReference type="PROSITE" id="PS00107">
    <property type="entry name" value="PROTEIN_KINASE_ATP"/>
    <property type="match status" value="1"/>
</dbReference>
<evidence type="ECO:0000256" key="8">
    <source>
        <dbReference type="ARBA" id="ARBA00022741"/>
    </source>
</evidence>
<accession>A0ABD3KQS7</accession>
<keyword evidence="5 17" id="KW-0812">Transmembrane</keyword>
<keyword evidence="22" id="KW-1185">Reference proteome</keyword>
<comment type="subcellular location">
    <subcellularLocation>
        <location evidence="1">Membrane</location>
        <topology evidence="1">Single-pass membrane protein</topology>
    </subcellularLocation>
</comment>
<evidence type="ECO:0000256" key="3">
    <source>
        <dbReference type="ARBA" id="ARBA00022553"/>
    </source>
</evidence>
<dbReference type="InterPro" id="IPR011009">
    <property type="entry name" value="Kinase-like_dom_sf"/>
</dbReference>
<feature type="region of interest" description="Disordered" evidence="16">
    <location>
        <begin position="247"/>
        <end position="272"/>
    </location>
</feature>
<evidence type="ECO:0000256" key="2">
    <source>
        <dbReference type="ARBA" id="ARBA00022527"/>
    </source>
</evidence>
<dbReference type="Pfam" id="PF01657">
    <property type="entry name" value="Stress-antifung"/>
    <property type="match status" value="2"/>
</dbReference>
<keyword evidence="12 17" id="KW-0472">Membrane</keyword>
<evidence type="ECO:0000313" key="22">
    <source>
        <dbReference type="Proteomes" id="UP001634007"/>
    </source>
</evidence>
<proteinExistence type="predicted"/>
<evidence type="ECO:0000256" key="16">
    <source>
        <dbReference type="SAM" id="MobiDB-lite"/>
    </source>
</evidence>
<protein>
    <submittedName>
        <fullName evidence="21">Uncharacterized protein</fullName>
    </submittedName>
</protein>
<keyword evidence="8 15" id="KW-0547">Nucleotide-binding</keyword>
<evidence type="ECO:0000256" key="10">
    <source>
        <dbReference type="ARBA" id="ARBA00022840"/>
    </source>
</evidence>
<dbReference type="PANTHER" id="PTHR27002:SF1104">
    <property type="entry name" value="CYSTEINE-RICH RECEPTOR-LIKE PROTEIN KINASE 27-RELATED"/>
    <property type="match status" value="1"/>
</dbReference>
<dbReference type="PROSITE" id="PS51473">
    <property type="entry name" value="GNK2"/>
    <property type="match status" value="2"/>
</dbReference>
<dbReference type="Gene3D" id="3.30.430.20">
    <property type="entry name" value="Gnk2 domain, C-X8-C-X2-C motif"/>
    <property type="match status" value="2"/>
</dbReference>
<evidence type="ECO:0000259" key="19">
    <source>
        <dbReference type="PROSITE" id="PS50011"/>
    </source>
</evidence>
<dbReference type="InterPro" id="IPR008271">
    <property type="entry name" value="Ser/Thr_kinase_AS"/>
</dbReference>
<keyword evidence="7" id="KW-0677">Repeat</keyword>
<evidence type="ECO:0000313" key="21">
    <source>
        <dbReference type="EMBL" id="KAL3740528.1"/>
    </source>
</evidence>
<keyword evidence="2" id="KW-0723">Serine/threonine-protein kinase</keyword>
<dbReference type="InterPro" id="IPR000719">
    <property type="entry name" value="Prot_kinase_dom"/>
</dbReference>
<evidence type="ECO:0000259" key="20">
    <source>
        <dbReference type="PROSITE" id="PS51473"/>
    </source>
</evidence>
<name>A0ABD3KQS7_EUCGL</name>
<feature type="chain" id="PRO_5044795927" evidence="18">
    <location>
        <begin position="21"/>
        <end position="679"/>
    </location>
</feature>
<keyword evidence="4" id="KW-0808">Transferase</keyword>
<evidence type="ECO:0000256" key="12">
    <source>
        <dbReference type="ARBA" id="ARBA00023136"/>
    </source>
</evidence>
<feature type="binding site" evidence="15">
    <location>
        <position position="376"/>
    </location>
    <ligand>
        <name>ATP</name>
        <dbReference type="ChEBI" id="CHEBI:30616"/>
    </ligand>
</feature>
<feature type="signal peptide" evidence="18">
    <location>
        <begin position="1"/>
        <end position="20"/>
    </location>
</feature>
<dbReference type="CDD" id="cd23509">
    <property type="entry name" value="Gnk2-like"/>
    <property type="match status" value="2"/>
</dbReference>
<dbReference type="PROSITE" id="PS00108">
    <property type="entry name" value="PROTEIN_KINASE_ST"/>
    <property type="match status" value="1"/>
</dbReference>
<dbReference type="AlphaFoldDB" id="A0ABD3KQS7"/>